<reference evidence="1" key="1">
    <citation type="submission" date="2010-01" db="EMBL/GenBank/DDBJ databases">
        <title>Genome fragments of uncultured bacteria from the North Pacific subtropical Gyre.</title>
        <authorList>
            <person name="Pham V.D."/>
            <person name="Delong E.F."/>
        </authorList>
    </citation>
    <scope>NUCLEOTIDE SEQUENCE</scope>
</reference>
<protein>
    <submittedName>
        <fullName evidence="1">Uncharacterized protein</fullName>
    </submittedName>
</protein>
<dbReference type="EMBL" id="GU567949">
    <property type="protein sequence ID" value="ADI21279.1"/>
    <property type="molecule type" value="Genomic_DNA"/>
</dbReference>
<accession>E7C1F5</accession>
<proteinExistence type="predicted"/>
<dbReference type="PANTHER" id="PTHR38690">
    <property type="entry name" value="PROTEASE-RELATED"/>
    <property type="match status" value="1"/>
</dbReference>
<dbReference type="InterPro" id="IPR011836">
    <property type="entry name" value="YhdP"/>
</dbReference>
<evidence type="ECO:0000313" key="1">
    <source>
        <dbReference type="EMBL" id="ADI21279.1"/>
    </source>
</evidence>
<name>E7C1F5_9BACT</name>
<dbReference type="AlphaFoldDB" id="E7C1F5"/>
<dbReference type="PANTHER" id="PTHR38690:SF1">
    <property type="entry name" value="PROTEASE"/>
    <property type="match status" value="1"/>
</dbReference>
<organism evidence="1">
    <name type="scientific">uncultured myxobacterium HF0010_08B07</name>
    <dbReference type="NCBI Taxonomy" id="723553"/>
    <lineage>
        <taxon>Bacteria</taxon>
        <taxon>Pseudomonadati</taxon>
        <taxon>Myxococcota</taxon>
        <taxon>Myxococcia</taxon>
        <taxon>Myxococcales</taxon>
        <taxon>environmental samples</taxon>
    </lineage>
</organism>
<sequence>MCLFISTDYGSKSITKYLFEESIQYEKISIEPSLLGIQVDIRNFQYTGAADFSGEEINLEINFLNSIIGNNIYVSSFSLFNAEVTLNEQRDNNQTDQPEVFINELLIIDLKVGDTIFKEINLFNFLTNEDAFGFNFQNLNIDFPGNLRNMSGLNGVGYFYDGELKVDLNSKKGVMYFNFYDAPQILENMEGLIYLDFKSKFKIPYANITSLSEDSDLRLTLKYDEKFQLNMASSGDEEAIFKYLVKNQSSIKKFLKESDFKANELDFLLSISSFNDKLNFSSVLNSESSLINLGDAKFAVNNLKTYIDNSSIKLFGDDLYLSEYALGNMYLSNNFTSDNIFNFLLDERGISGKFDNSGRFKSIFGDFSSPENLNLKVSLNDQNLLLNYNNIFIEFNYLDSYTTQSSELRIFPKNFKSNFLSLNEKFENSFEFDLINFSLKNINAQLSIKNKEENPLRNSNLSFSNLDLGLRDSFINVQDSNFAFGGLVEISGKDISYTDTTFTIDALRVLSLIDIRSRLLNILNADFEKLDQDNFFINSMNGNFFIDSSGYANINELIMDFDVGNAELSGTISSVEESFDNFNLEMVFDSSLSESIPWYVAILGGFPAAAGAVVVTEVLEEGLSDITRTKYSVSGDVDNLNVEVMQ</sequence>